<dbReference type="Pfam" id="PF12874">
    <property type="entry name" value="zf-met"/>
    <property type="match status" value="4"/>
</dbReference>
<feature type="region of interest" description="Disordered" evidence="1">
    <location>
        <begin position="76"/>
        <end position="151"/>
    </location>
</feature>
<dbReference type="InterPro" id="IPR036236">
    <property type="entry name" value="Znf_C2H2_sf"/>
</dbReference>
<dbReference type="Proteomes" id="UP000554482">
    <property type="component" value="Unassembled WGS sequence"/>
</dbReference>
<feature type="compositionally biased region" description="Low complexity" evidence="1">
    <location>
        <begin position="465"/>
        <end position="476"/>
    </location>
</feature>
<organism evidence="3 4">
    <name type="scientific">Thalictrum thalictroides</name>
    <name type="common">Rue-anemone</name>
    <name type="synonym">Anemone thalictroides</name>
    <dbReference type="NCBI Taxonomy" id="46969"/>
    <lineage>
        <taxon>Eukaryota</taxon>
        <taxon>Viridiplantae</taxon>
        <taxon>Streptophyta</taxon>
        <taxon>Embryophyta</taxon>
        <taxon>Tracheophyta</taxon>
        <taxon>Spermatophyta</taxon>
        <taxon>Magnoliopsida</taxon>
        <taxon>Ranunculales</taxon>
        <taxon>Ranunculaceae</taxon>
        <taxon>Thalictroideae</taxon>
        <taxon>Thalictrum</taxon>
    </lineage>
</organism>
<keyword evidence="4" id="KW-1185">Reference proteome</keyword>
<dbReference type="PROSITE" id="PS00028">
    <property type="entry name" value="ZINC_FINGER_C2H2_1"/>
    <property type="match status" value="1"/>
</dbReference>
<dbReference type="InterPro" id="IPR013087">
    <property type="entry name" value="Znf_C2H2_type"/>
</dbReference>
<comment type="caution">
    <text evidence="3">The sequence shown here is derived from an EMBL/GenBank/DDBJ whole genome shotgun (WGS) entry which is preliminary data.</text>
</comment>
<dbReference type="SMART" id="SM00355">
    <property type="entry name" value="ZnF_C2H2"/>
    <property type="match status" value="4"/>
</dbReference>
<dbReference type="PANTHER" id="PTHR45762">
    <property type="entry name" value="ZINC FINGER RNA-BINDING PROTEIN"/>
    <property type="match status" value="1"/>
</dbReference>
<dbReference type="SMART" id="SM00451">
    <property type="entry name" value="ZnF_U1"/>
    <property type="match status" value="4"/>
</dbReference>
<feature type="compositionally biased region" description="Polar residues" evidence="1">
    <location>
        <begin position="109"/>
        <end position="123"/>
    </location>
</feature>
<evidence type="ECO:0000256" key="1">
    <source>
        <dbReference type="SAM" id="MobiDB-lite"/>
    </source>
</evidence>
<dbReference type="SUPFAM" id="SSF57667">
    <property type="entry name" value="beta-beta-alpha zinc fingers"/>
    <property type="match status" value="4"/>
</dbReference>
<feature type="region of interest" description="Disordered" evidence="1">
    <location>
        <begin position="434"/>
        <end position="508"/>
    </location>
</feature>
<proteinExistence type="predicted"/>
<feature type="compositionally biased region" description="Polar residues" evidence="1">
    <location>
        <begin position="167"/>
        <end position="178"/>
    </location>
</feature>
<feature type="domain" description="C2H2-type" evidence="2">
    <location>
        <begin position="762"/>
        <end position="784"/>
    </location>
</feature>
<feature type="compositionally biased region" description="Low complexity" evidence="1">
    <location>
        <begin position="90"/>
        <end position="100"/>
    </location>
</feature>
<dbReference type="OrthoDB" id="434647at2759"/>
<dbReference type="GO" id="GO:0003676">
    <property type="term" value="F:nucleic acid binding"/>
    <property type="evidence" value="ECO:0007669"/>
    <property type="project" value="InterPro"/>
</dbReference>
<gene>
    <name evidence="3" type="ORF">FRX31_013182</name>
</gene>
<dbReference type="InterPro" id="IPR003604">
    <property type="entry name" value="Matrin/U1-like-C_Znf_C2H2"/>
</dbReference>
<accession>A0A7J6WIP8</accession>
<feature type="region of interest" description="Disordered" evidence="1">
    <location>
        <begin position="166"/>
        <end position="187"/>
    </location>
</feature>
<dbReference type="AlphaFoldDB" id="A0A7J6WIP8"/>
<dbReference type="GO" id="GO:0008270">
    <property type="term" value="F:zinc ion binding"/>
    <property type="evidence" value="ECO:0007669"/>
    <property type="project" value="InterPro"/>
</dbReference>
<dbReference type="EMBL" id="JABWDY010014917">
    <property type="protein sequence ID" value="KAF5197231.1"/>
    <property type="molecule type" value="Genomic_DNA"/>
</dbReference>
<dbReference type="Gene3D" id="3.30.160.60">
    <property type="entry name" value="Classic Zinc Finger"/>
    <property type="match status" value="4"/>
</dbReference>
<feature type="compositionally biased region" description="Polar residues" evidence="1">
    <location>
        <begin position="481"/>
        <end position="504"/>
    </location>
</feature>
<reference evidence="3 4" key="1">
    <citation type="submission" date="2020-06" db="EMBL/GenBank/DDBJ databases">
        <title>Transcriptomic and genomic resources for Thalictrum thalictroides and T. hernandezii: Facilitating candidate gene discovery in an emerging model plant lineage.</title>
        <authorList>
            <person name="Arias T."/>
            <person name="Riano-Pachon D.M."/>
            <person name="Di Stilio V.S."/>
        </authorList>
    </citation>
    <scope>NUCLEOTIDE SEQUENCE [LARGE SCALE GENOMIC DNA]</scope>
    <source>
        <strain evidence="4">cv. WT478/WT964</strain>
        <tissue evidence="3">Leaves</tissue>
    </source>
</reference>
<feature type="compositionally biased region" description="Polar residues" evidence="1">
    <location>
        <begin position="134"/>
        <end position="151"/>
    </location>
</feature>
<name>A0A7J6WIP8_THATH</name>
<evidence type="ECO:0000313" key="4">
    <source>
        <dbReference type="Proteomes" id="UP000554482"/>
    </source>
</evidence>
<dbReference type="PANTHER" id="PTHR45762:SF3">
    <property type="entry name" value="ZINC-FINGER PROTEIN AT 72D, ISOFORM B"/>
    <property type="match status" value="1"/>
</dbReference>
<protein>
    <recommendedName>
        <fullName evidence="2">C2H2-type domain-containing protein</fullName>
    </recommendedName>
</protein>
<sequence>MQNANTVASSPAFTHRSIVSGGISNALSLENELNWTRSPGEVNASQTTGGVVKRKVMLMELAKKRESSYRTKMEHLKKKRHDESYESPKTVQVVSSSTRTTETKRAPPTNISRSPPQGVTNARTVGIKRPPPTNLSRSTPQVKQSCSQEGLQIQPPKTVEFKRASPAYQSSMSPQVRQSYGKETPQIQPPKTVEFKKASPAYQSCMSPQVRQSYGQETPQIQPPRSFGTLGASPANVSCLPPKSRQSYSQEALQTQPARSMEILRASPTHLSCSPLQVGKSYSQQGSQIPPLVQFCKECNVICSGALNLTQHCQGKKHKARMEELKMHNGVSMGIAPIMCDVCNIPCMSEYNYREHLAGRKHASCLQAIEASRRLRGSANCVDENGRGSTSFVEEELFEEVIDEEPVQQRGINRYIMSVELALQREKAYVEKVGKLQHHDEKPSVQAPPLNSNCRLDRPPPSENLPRFPQPLLQQPENSKKTLQMQPPESISSLPPPQLQQSYAKKTHETQLRENLSTVTSELRQSYNKLSLQIQSSGTVSCLPPRQLQQSVAKQALHIRPSENSSSFLPAPQRQQSCAKETLQIQPSQNLSCLPQPQLQQSYVMQTLRIQPYSENLSSLPQRQQSCAKETLQIQPSQNLSCLPRPQLQQSYAKQTIQIQPYSENHSSLPLPQLKQTLHPQSSENLSCIPPSQLRQSYGEQNLRIQPSENLSCLPQPQLRQSYAMQTLQIQSSQNISLIPQPQLKKSYKKRSLQKKPVNLFCKECQLACSSALTLRQHYKGRKHQSRLADLNLQRLEHTEIQNIGQKIAMVPFWCDVCKISCMNEHCYQEHLSGKKHIIACVQAQNYASSTRGEVGQTSSDGRHGSFGVGGNVLQVNQHY</sequence>
<evidence type="ECO:0000313" key="3">
    <source>
        <dbReference type="EMBL" id="KAF5197231.1"/>
    </source>
</evidence>
<feature type="compositionally biased region" description="Basic and acidic residues" evidence="1">
    <location>
        <begin position="434"/>
        <end position="443"/>
    </location>
</feature>
<evidence type="ECO:0000259" key="2">
    <source>
        <dbReference type="PROSITE" id="PS00028"/>
    </source>
</evidence>